<evidence type="ECO:0000256" key="1">
    <source>
        <dbReference type="ARBA" id="ARBA00005064"/>
    </source>
</evidence>
<feature type="binding site" evidence="6">
    <location>
        <position position="1345"/>
    </location>
    <ligand>
        <name>CoA</name>
        <dbReference type="ChEBI" id="CHEBI:57287"/>
    </ligand>
</feature>
<evidence type="ECO:0000256" key="8">
    <source>
        <dbReference type="RuleBase" id="RU004560"/>
    </source>
</evidence>
<dbReference type="InterPro" id="IPR027417">
    <property type="entry name" value="P-loop_NTPase"/>
</dbReference>
<evidence type="ECO:0000256" key="3">
    <source>
        <dbReference type="ARBA" id="ARBA00022598"/>
    </source>
</evidence>
<dbReference type="HAMAP" id="MF_01988">
    <property type="entry name" value="Succ_CoA_alpha"/>
    <property type="match status" value="1"/>
</dbReference>
<dbReference type="InterPro" id="IPR005811">
    <property type="entry name" value="SUCC_ACL_C"/>
</dbReference>
<evidence type="ECO:0000256" key="5">
    <source>
        <dbReference type="ARBA" id="ARBA00061754"/>
    </source>
</evidence>
<dbReference type="InterPro" id="IPR003781">
    <property type="entry name" value="CoA-bd"/>
</dbReference>
<dbReference type="GO" id="GO:0005739">
    <property type="term" value="C:mitochondrion"/>
    <property type="evidence" value="ECO:0007669"/>
    <property type="project" value="UniProtKB-SubCell"/>
</dbReference>
<dbReference type="PRINTS" id="PR01798">
    <property type="entry name" value="SCOASYNTHASE"/>
</dbReference>
<sequence>MSDSYVSSANGDSLTANGTSKMNGSTPSLPQPSDTASSPILRKKLMGYVGFANLPNQVHRKSVRKGFQFTAMVVGESGLGKSTLINTLFNTPLYPPKEPLPPSAERPQTVAIESISAEIEENGVRLRLTVVDTPGFGDFVNNEDSWKPIVENIESRFDSYLEQENRVNRQKIADNRVHACLYFIQPTGHSLKPIDVEFMRQLHTRVNLIPVIAKADTLTDEEVAEFKARILADIAYHNIHIFQAPTYENEDEEALAEAEEIAGKIPFAVVGSDQTVKTPDGREVRGRAYPWGVVEVDNEDHCDFVKLRQMLVRTYMEELREYTNDVLYENWRTEKLVSLGIVQDQSVFKEINPASRMQEERVMHEAKLAKMEAEMKMVFQQKVQEKEAKLKQSEEELYARHREMKEALEKQRMDLEDKKRRIESGRPLTPEKTNAEAWSTCNVLLLSPDAPVAAKLFAAQTFRTKVTYDLHQVDDSNLFALRDTLVTALERFHTGPRTIIIQLCLALSGLALQLPAWQNPVQDLIDSFGRNPATVPALLQFLTILPEELNTNTKIPVTDDEYHERERVLLTANAQQVVELLSMYLRAPGATYAVQTQVFHCLSSWLASGEVTAMSLAQSPLLPYAFEALSSEDLFDAAVSVICDLIHETQEIEDNMPVIEVIVPRVIALKPKLTEFNDDPDKIRGFARIFTEAGETYRSLLLHHTQSFFPLVEAIGECSAYPDLDIVPITFPFWMRLAQSIGKKSSVSPLFLDAYKALMGIVIRHLHFPADLSTITVQEAENFRSFRHIMGDTLKDCCYVLGTDVCLLAAHDMITVALARGANVSWQEVEAPLFSMRSMGAEIDPNDDSAVPKIMDLLPTLPPHPRIRYAALLIISRYTEWINKHPTYIAAQLQYISAGFEDTDTEVNAAAGQALKYLCQDCKGHLVDVLPQLHSFLGSMGSKLSQDDKVQVYEAIAYVISAMPMQQAAQSLREFSVDILAQVHAAVNRPTVLSKEELKTVTDSLENLEVMLVVIESFGDELPAACQNSCPEAWAVFDPFIAKYGSDYNACERVTRVLRLGLNIFGTACMPVLPSALSRMAASFEATALASYLWIGGKIVGRFGNEENPALRNAFKELFERSSTKLVGLLQDTSPSQIPDVMEDYLRMLLQMVDYAPDIFFTSPAFPVAFRVAMAGLTLVQADIIFSALDLIRNILAHECLAPSANPPPKFPLYAAAIKPVVQKEGLEFTGCLLSGLVGDFPEDSTASVITIFRVLAELWPSQLLSWLPAVLQQLPSASSPDQAKATFMSDVTQAINQKQYDKNLLIHKDTKVLCQGLTGKTGTFHVREALAYGTNMVGGVSPKKAGQTHLGLPVFGSVKEAVREVRPDATVLYVPPPTAADAIIEAIENEIGLIVCITEGIPQQDEIRVMNALRSQSKSRLVGPNCPGIINPLGCKMGIQPGHIHKPGKIGIVSRSGTLTYEAVAQTTDVGLGQSLCVGIGGDPFPGTKHIDVIKLFLNDPNTEGIVMIGEIGGSMEEEAAEYLEKYNKTRSHPKPVVGFIAGRTAPPGRRMGHAGAIISGGKGAASDKVAALEKAGAIVTNSPAQIGPTMLKAMQAAGLA</sequence>
<dbReference type="Pfam" id="PF02629">
    <property type="entry name" value="CoA_binding"/>
    <property type="match status" value="1"/>
</dbReference>
<feature type="binding site" evidence="6">
    <location>
        <begin position="1398"/>
        <end position="1400"/>
    </location>
    <ligand>
        <name>CoA</name>
        <dbReference type="ChEBI" id="CHEBI:57287"/>
    </ligand>
</feature>
<feature type="binding site" evidence="6">
    <location>
        <begin position="1319"/>
        <end position="1322"/>
    </location>
    <ligand>
        <name>CoA</name>
        <dbReference type="ChEBI" id="CHEBI:57287"/>
    </ligand>
</feature>
<comment type="catalytic activity">
    <reaction evidence="6">
        <text>succinate + ATP + CoA = succinyl-CoA + ADP + phosphate</text>
        <dbReference type="Rhea" id="RHEA:17661"/>
        <dbReference type="ChEBI" id="CHEBI:30031"/>
        <dbReference type="ChEBI" id="CHEBI:30616"/>
        <dbReference type="ChEBI" id="CHEBI:43474"/>
        <dbReference type="ChEBI" id="CHEBI:57287"/>
        <dbReference type="ChEBI" id="CHEBI:57292"/>
        <dbReference type="ChEBI" id="CHEBI:456216"/>
        <dbReference type="EC" id="6.2.1.5"/>
    </reaction>
</comment>
<dbReference type="SUPFAM" id="SSF48371">
    <property type="entry name" value="ARM repeat"/>
    <property type="match status" value="1"/>
</dbReference>
<dbReference type="EC" id="6.2.1.5" evidence="6"/>
<dbReference type="PANTHER" id="PTHR12363:SF53">
    <property type="entry name" value="MRNA TRANSPORT REGULATOR MTR10"/>
    <property type="match status" value="1"/>
</dbReference>
<evidence type="ECO:0000256" key="4">
    <source>
        <dbReference type="ARBA" id="ARBA00022741"/>
    </source>
</evidence>
<dbReference type="GO" id="GO:0005525">
    <property type="term" value="F:GTP binding"/>
    <property type="evidence" value="ECO:0007669"/>
    <property type="project" value="UniProtKB-KW"/>
</dbReference>
<dbReference type="PROSITE" id="PS51719">
    <property type="entry name" value="G_SEPTIN"/>
    <property type="match status" value="1"/>
</dbReference>
<dbReference type="FunFam" id="3.40.50.261:FF:000005">
    <property type="entry name" value="Succinate--CoA ligase [ADP-forming] subunit alpha, mitochondrial"/>
    <property type="match status" value="1"/>
</dbReference>
<dbReference type="InterPro" id="IPR057942">
    <property type="entry name" value="TPR_TNPO3_IPO13_3rd"/>
</dbReference>
<dbReference type="Pfam" id="PF08389">
    <property type="entry name" value="Xpo1"/>
    <property type="match status" value="1"/>
</dbReference>
<dbReference type="SUPFAM" id="SSF52210">
    <property type="entry name" value="Succinyl-CoA synthetase domains"/>
    <property type="match status" value="1"/>
</dbReference>
<evidence type="ECO:0000256" key="10">
    <source>
        <dbReference type="SAM" id="MobiDB-lite"/>
    </source>
</evidence>
<dbReference type="InterPro" id="IPR011989">
    <property type="entry name" value="ARM-like"/>
</dbReference>
<evidence type="ECO:0000259" key="11">
    <source>
        <dbReference type="PROSITE" id="PS51719"/>
    </source>
</evidence>
<feature type="domain" description="Septin-type G" evidence="11">
    <location>
        <begin position="65"/>
        <end position="338"/>
    </location>
</feature>
<dbReference type="Pfam" id="PF24138">
    <property type="entry name" value="TPR_TNPO3_IPO13_2nd"/>
    <property type="match status" value="1"/>
</dbReference>
<dbReference type="InterPro" id="IPR051345">
    <property type="entry name" value="Importin_beta-like_NTR"/>
</dbReference>
<evidence type="ECO:0000256" key="2">
    <source>
        <dbReference type="ARBA" id="ARBA00022532"/>
    </source>
</evidence>
<dbReference type="EMBL" id="SGPJ01000065">
    <property type="protein sequence ID" value="THG99907.1"/>
    <property type="molecule type" value="Genomic_DNA"/>
</dbReference>
<evidence type="ECO:0000256" key="6">
    <source>
        <dbReference type="HAMAP-Rule" id="MF_03222"/>
    </source>
</evidence>
<dbReference type="UniPathway" id="UPA00223">
    <property type="reaction ID" value="UER00999"/>
</dbReference>
<dbReference type="Gene3D" id="3.40.50.300">
    <property type="entry name" value="P-loop containing nucleotide triphosphate hydrolases"/>
    <property type="match status" value="1"/>
</dbReference>
<organism evidence="12 13">
    <name type="scientific">Hermanssonia centrifuga</name>
    <dbReference type="NCBI Taxonomy" id="98765"/>
    <lineage>
        <taxon>Eukaryota</taxon>
        <taxon>Fungi</taxon>
        <taxon>Dikarya</taxon>
        <taxon>Basidiomycota</taxon>
        <taxon>Agaricomycotina</taxon>
        <taxon>Agaricomycetes</taxon>
        <taxon>Polyporales</taxon>
        <taxon>Meruliaceae</taxon>
        <taxon>Hermanssonia</taxon>
    </lineage>
</organism>
<comment type="subunit">
    <text evidence="5">Heterodimer of an alpha and a beta subunit. Different beta subunits determine nucleotide specificity. Together with the ATP-specific beta subunit SUCLA2, forms an ADP-forming succinyl-CoA synthetase (A-SCS). Together with the GTP-specific beta subunit SUCLG2 forms a GDP-forming succinyl-CoA synthetase (G-SCS).</text>
</comment>
<dbReference type="PANTHER" id="PTHR12363">
    <property type="entry name" value="TRANSPORTIN 3 AND IMPORTIN 13"/>
    <property type="match status" value="1"/>
</dbReference>
<comment type="function">
    <text evidence="6">Succinyl-CoA synthetase functions in the citric acid cycle (TCA), coupling the hydrolysis of succinyl-CoA to the synthesis of ATP and thus represents the only step of substrate-level phosphorylation in the TCA. The alpha subunit of the enzyme binds the substrates coenzyme A and phosphate, while succinate binding and nucleotide specificity is provided by the beta subunit.</text>
</comment>
<dbReference type="NCBIfam" id="TIGR01019">
    <property type="entry name" value="sucCoAalpha"/>
    <property type="match status" value="1"/>
</dbReference>
<feature type="binding site" evidence="6">
    <location>
        <position position="1462"/>
    </location>
    <ligand>
        <name>substrate</name>
        <note>ligand shared with subunit beta</note>
    </ligand>
</feature>
<dbReference type="InterPro" id="IPR016491">
    <property type="entry name" value="Septin"/>
</dbReference>
<dbReference type="Gene3D" id="3.40.50.261">
    <property type="entry name" value="Succinyl-CoA synthetase domains"/>
    <property type="match status" value="1"/>
</dbReference>
<dbReference type="InterPro" id="IPR017440">
    <property type="entry name" value="Cit_synth/succinyl-CoA_lig_AS"/>
</dbReference>
<dbReference type="GO" id="GO:0006099">
    <property type="term" value="P:tricarboxylic acid cycle"/>
    <property type="evidence" value="ECO:0007669"/>
    <property type="project" value="UniProtKB-UniRule"/>
</dbReference>
<dbReference type="InterPro" id="IPR016024">
    <property type="entry name" value="ARM-type_fold"/>
</dbReference>
<keyword evidence="8" id="KW-0342">GTP-binding</keyword>
<keyword evidence="2 6" id="KW-0816">Tricarboxylic acid cycle</keyword>
<keyword evidence="13" id="KW-1185">Reference proteome</keyword>
<comment type="similarity">
    <text evidence="6 7">Belongs to the succinate/malate CoA ligase alpha subunit family.</text>
</comment>
<keyword evidence="6" id="KW-0496">Mitochondrion</keyword>
<evidence type="ECO:0000313" key="13">
    <source>
        <dbReference type="Proteomes" id="UP000309038"/>
    </source>
</evidence>
<feature type="active site" description="Tele-phosphohistidine intermediate" evidence="6">
    <location>
        <position position="1555"/>
    </location>
</feature>
<keyword evidence="4 6" id="KW-0547">Nucleotide-binding</keyword>
<protein>
    <recommendedName>
        <fullName evidence="6">Succinate--CoA ligase [ADP-forming] subunit alpha, mitochondrial</fullName>
        <ecNumber evidence="6">6.2.1.5</ecNumber>
    </recommendedName>
    <alternativeName>
        <fullName evidence="6">Succinyl-CoA synthetase subunit alpha</fullName>
        <shortName evidence="6">SCS-alpha</shortName>
    </alternativeName>
</protein>
<dbReference type="Pfam" id="PF24139">
    <property type="entry name" value="TPR_TNPO3_IPO13_4th"/>
    <property type="match status" value="1"/>
</dbReference>
<evidence type="ECO:0000313" key="12">
    <source>
        <dbReference type="EMBL" id="THG99907.1"/>
    </source>
</evidence>
<evidence type="ECO:0000256" key="9">
    <source>
        <dbReference type="SAM" id="Coils"/>
    </source>
</evidence>
<gene>
    <name evidence="12" type="ORF">EW026_g2547</name>
</gene>
<dbReference type="FunFam" id="3.40.50.720:FF:000002">
    <property type="entry name" value="Succinate--CoA ligase [ADP-forming] subunit alpha"/>
    <property type="match status" value="1"/>
</dbReference>
<dbReference type="SUPFAM" id="SSF52540">
    <property type="entry name" value="P-loop containing nucleoside triphosphate hydrolases"/>
    <property type="match status" value="1"/>
</dbReference>
<dbReference type="InterPro" id="IPR058537">
    <property type="entry name" value="TPR_TNPO3_IPO13_4th"/>
</dbReference>
<dbReference type="PROSITE" id="PS00399">
    <property type="entry name" value="SUCCINYL_COA_LIG_2"/>
    <property type="match status" value="1"/>
</dbReference>
<feature type="coiled-coil region" evidence="9">
    <location>
        <begin position="354"/>
        <end position="425"/>
    </location>
</feature>
<dbReference type="NCBIfam" id="NF004230">
    <property type="entry name" value="PRK05678.1"/>
    <property type="match status" value="1"/>
</dbReference>
<dbReference type="GO" id="GO:0004775">
    <property type="term" value="F:succinate-CoA ligase (ADP-forming) activity"/>
    <property type="evidence" value="ECO:0007669"/>
    <property type="project" value="UniProtKB-UniRule"/>
</dbReference>
<reference evidence="12 13" key="1">
    <citation type="submission" date="2019-02" db="EMBL/GenBank/DDBJ databases">
        <title>Genome sequencing of the rare red list fungi Phlebia centrifuga.</title>
        <authorList>
            <person name="Buettner E."/>
            <person name="Kellner H."/>
        </authorList>
    </citation>
    <scope>NUCLEOTIDE SEQUENCE [LARGE SCALE GENOMIC DNA]</scope>
    <source>
        <strain evidence="12 13">DSM 108282</strain>
    </source>
</reference>
<dbReference type="InterPro" id="IPR013598">
    <property type="entry name" value="Exportin-1/Importin-b-like"/>
</dbReference>
<comment type="caution">
    <text evidence="12">The sequence shown here is derived from an EMBL/GenBank/DDBJ whole genome shotgun (WGS) entry which is preliminary data.</text>
</comment>
<dbReference type="Pfam" id="PF00549">
    <property type="entry name" value="Ligase_CoA"/>
    <property type="match status" value="1"/>
</dbReference>
<feature type="region of interest" description="Disordered" evidence="10">
    <location>
        <begin position="1"/>
        <end position="37"/>
    </location>
</feature>
<dbReference type="GO" id="GO:0006606">
    <property type="term" value="P:protein import into nucleus"/>
    <property type="evidence" value="ECO:0007669"/>
    <property type="project" value="UniProtKB-ARBA"/>
</dbReference>
<dbReference type="InterPro" id="IPR033847">
    <property type="entry name" value="Citrt_syn/SCS-alpha_CS"/>
</dbReference>
<comment type="pathway">
    <text evidence="1 6">Carbohydrate metabolism; tricarboxylic acid cycle; succinate from succinyl-CoA (ligase route): step 1/1.</text>
</comment>
<dbReference type="InterPro" id="IPR005810">
    <property type="entry name" value="CoA_lig_alpha"/>
</dbReference>
<dbReference type="GO" id="GO:0005938">
    <property type="term" value="C:cell cortex"/>
    <property type="evidence" value="ECO:0007669"/>
    <property type="project" value="UniProtKB-ARBA"/>
</dbReference>
<dbReference type="CDD" id="cd01850">
    <property type="entry name" value="CDC_Septin"/>
    <property type="match status" value="1"/>
</dbReference>
<dbReference type="Gene3D" id="3.40.50.720">
    <property type="entry name" value="NAD(P)-binding Rossmann-like Domain"/>
    <property type="match status" value="1"/>
</dbReference>
<proteinExistence type="inferred from homology"/>
<dbReference type="SUPFAM" id="SSF51735">
    <property type="entry name" value="NAD(P)-binding Rossmann-fold domains"/>
    <property type="match status" value="1"/>
</dbReference>
<dbReference type="InterPro" id="IPR057941">
    <property type="entry name" value="TPR_TNPO3_IPO13_2nd"/>
</dbReference>
<dbReference type="InterPro" id="IPR016102">
    <property type="entry name" value="Succinyl-CoA_synth-like"/>
</dbReference>
<dbReference type="Pfam" id="PF24140">
    <property type="entry name" value="TPR_TNPO3_IPO13_3rd"/>
    <property type="match status" value="1"/>
</dbReference>
<dbReference type="Proteomes" id="UP000309038">
    <property type="component" value="Unassembled WGS sequence"/>
</dbReference>
<name>A0A4S4KPZ1_9APHY</name>
<keyword evidence="9" id="KW-0175">Coiled coil</keyword>
<keyword evidence="3 6" id="KW-0436">Ligase</keyword>
<accession>A0A4S4KPZ1</accession>
<evidence type="ECO:0000256" key="7">
    <source>
        <dbReference type="RuleBase" id="RU000677"/>
    </source>
</evidence>
<dbReference type="FunFam" id="3.40.50.300:FF:000196">
    <property type="entry name" value="Cell division control 3"/>
    <property type="match status" value="1"/>
</dbReference>
<dbReference type="SMART" id="SM00881">
    <property type="entry name" value="CoA_binding"/>
    <property type="match status" value="1"/>
</dbReference>
<comment type="similarity">
    <text evidence="8">Belongs to the TRAFAC class TrmE-Era-EngA-EngB-Septin-like GTPase superfamily. Septin GTPase family.</text>
</comment>
<dbReference type="GO" id="GO:0032156">
    <property type="term" value="C:septin cytoskeleton"/>
    <property type="evidence" value="ECO:0007669"/>
    <property type="project" value="UniProtKB-ARBA"/>
</dbReference>
<dbReference type="PROSITE" id="PS01216">
    <property type="entry name" value="SUCCINYL_COA_LIG_1"/>
    <property type="match status" value="1"/>
</dbReference>
<dbReference type="InterPro" id="IPR030379">
    <property type="entry name" value="G_SEPTIN_dom"/>
</dbReference>
<comment type="subcellular location">
    <subcellularLocation>
        <location evidence="6">Mitochondrion</location>
    </subcellularLocation>
</comment>
<dbReference type="Pfam" id="PF00735">
    <property type="entry name" value="Septin"/>
    <property type="match status" value="1"/>
</dbReference>
<dbReference type="InterPro" id="IPR036291">
    <property type="entry name" value="NAD(P)-bd_dom_sf"/>
</dbReference>
<dbReference type="Gene3D" id="1.25.10.10">
    <property type="entry name" value="Leucine-rich Repeat Variant"/>
    <property type="match status" value="1"/>
</dbReference>